<proteinExistence type="predicted"/>
<gene>
    <name evidence="1" type="ORF">V7S43_005533</name>
</gene>
<dbReference type="Proteomes" id="UP001632037">
    <property type="component" value="Unassembled WGS sequence"/>
</dbReference>
<keyword evidence="2" id="KW-1185">Reference proteome</keyword>
<organism evidence="1 2">
    <name type="scientific">Phytophthora oleae</name>
    <dbReference type="NCBI Taxonomy" id="2107226"/>
    <lineage>
        <taxon>Eukaryota</taxon>
        <taxon>Sar</taxon>
        <taxon>Stramenopiles</taxon>
        <taxon>Oomycota</taxon>
        <taxon>Peronosporomycetes</taxon>
        <taxon>Peronosporales</taxon>
        <taxon>Peronosporaceae</taxon>
        <taxon>Phytophthora</taxon>
    </lineage>
</organism>
<dbReference type="AlphaFoldDB" id="A0ABD3FS74"/>
<reference evidence="1 2" key="1">
    <citation type="submission" date="2024-09" db="EMBL/GenBank/DDBJ databases">
        <title>Genome sequencing and assembly of Phytophthora oleae, isolate VK10A, causative agent of rot of olive drupes.</title>
        <authorList>
            <person name="Conti Taguali S."/>
            <person name="Riolo M."/>
            <person name="La Spada F."/>
            <person name="Cacciola S.O."/>
            <person name="Dionisio G."/>
        </authorList>
    </citation>
    <scope>NUCLEOTIDE SEQUENCE [LARGE SCALE GENOMIC DNA]</scope>
    <source>
        <strain evidence="1 2">VK10A</strain>
    </source>
</reference>
<evidence type="ECO:0000313" key="2">
    <source>
        <dbReference type="Proteomes" id="UP001632037"/>
    </source>
</evidence>
<evidence type="ECO:0000313" key="1">
    <source>
        <dbReference type="EMBL" id="KAL3669149.1"/>
    </source>
</evidence>
<accession>A0ABD3FS74</accession>
<comment type="caution">
    <text evidence="1">The sequence shown here is derived from an EMBL/GenBank/DDBJ whole genome shotgun (WGS) entry which is preliminary data.</text>
</comment>
<dbReference type="EMBL" id="JBIMZQ010000009">
    <property type="protein sequence ID" value="KAL3669149.1"/>
    <property type="molecule type" value="Genomic_DNA"/>
</dbReference>
<sequence length="101" mass="11061">MSPLFKRMVFTFERATEWSLLKTHAGAPDQPVRRDFPPPLPDMNTADVQGVPGVLLLVTKDDTVIYGYGWNRLVALVELGKKRAGLVGVEGFPVPSAISPI</sequence>
<protein>
    <submittedName>
        <fullName evidence="1">Uncharacterized protein</fullName>
    </submittedName>
</protein>
<name>A0ABD3FS74_9STRA</name>